<dbReference type="AlphaFoldDB" id="A0A2J8AGS0"/>
<feature type="region of interest" description="Disordered" evidence="1">
    <location>
        <begin position="47"/>
        <end position="70"/>
    </location>
</feature>
<organism evidence="2 3">
    <name type="scientific">Tetrabaena socialis</name>
    <dbReference type="NCBI Taxonomy" id="47790"/>
    <lineage>
        <taxon>Eukaryota</taxon>
        <taxon>Viridiplantae</taxon>
        <taxon>Chlorophyta</taxon>
        <taxon>core chlorophytes</taxon>
        <taxon>Chlorophyceae</taxon>
        <taxon>CS clade</taxon>
        <taxon>Chlamydomonadales</taxon>
        <taxon>Tetrabaenaceae</taxon>
        <taxon>Tetrabaena</taxon>
    </lineage>
</organism>
<keyword evidence="3" id="KW-1185">Reference proteome</keyword>
<name>A0A2J8AGS0_9CHLO</name>
<protein>
    <submittedName>
        <fullName evidence="2">Uncharacterized protein</fullName>
    </submittedName>
</protein>
<feature type="compositionally biased region" description="Low complexity" evidence="1">
    <location>
        <begin position="50"/>
        <end position="61"/>
    </location>
</feature>
<accession>A0A2J8AGS0</accession>
<evidence type="ECO:0000256" key="1">
    <source>
        <dbReference type="SAM" id="MobiDB-lite"/>
    </source>
</evidence>
<dbReference type="Proteomes" id="UP000236333">
    <property type="component" value="Unassembled WGS sequence"/>
</dbReference>
<proteinExistence type="predicted"/>
<sequence>MLKGQLTGLRPCRTCVALAPRQSRTRLVPPPSTAHVQLPGLSLPMRQRASHVASSAAAAASPGDDEAAKS</sequence>
<comment type="caution">
    <text evidence="2">The sequence shown here is derived from an EMBL/GenBank/DDBJ whole genome shotgun (WGS) entry which is preliminary data.</text>
</comment>
<reference evidence="2 3" key="1">
    <citation type="journal article" date="2017" name="Mol. Biol. Evol.">
        <title>The 4-celled Tetrabaena socialis nuclear genome reveals the essential components for genetic control of cell number at the origin of multicellularity in the volvocine lineage.</title>
        <authorList>
            <person name="Featherston J."/>
            <person name="Arakaki Y."/>
            <person name="Hanschen E.R."/>
            <person name="Ferris P.J."/>
            <person name="Michod R.E."/>
            <person name="Olson B.J.S.C."/>
            <person name="Nozaki H."/>
            <person name="Durand P.M."/>
        </authorList>
    </citation>
    <scope>NUCLEOTIDE SEQUENCE [LARGE SCALE GENOMIC DNA]</scope>
    <source>
        <strain evidence="2 3">NIES-571</strain>
    </source>
</reference>
<feature type="non-terminal residue" evidence="2">
    <location>
        <position position="70"/>
    </location>
</feature>
<dbReference type="EMBL" id="PGGS01000023">
    <property type="protein sequence ID" value="PNH11714.1"/>
    <property type="molecule type" value="Genomic_DNA"/>
</dbReference>
<evidence type="ECO:0000313" key="2">
    <source>
        <dbReference type="EMBL" id="PNH11714.1"/>
    </source>
</evidence>
<evidence type="ECO:0000313" key="3">
    <source>
        <dbReference type="Proteomes" id="UP000236333"/>
    </source>
</evidence>
<gene>
    <name evidence="2" type="ORF">TSOC_001414</name>
</gene>